<keyword evidence="2" id="KW-1133">Transmembrane helix</keyword>
<evidence type="ECO:0000256" key="1">
    <source>
        <dbReference type="ARBA" id="ARBA00004167"/>
    </source>
</evidence>
<dbReference type="SUPFAM" id="SSF117892">
    <property type="entry name" value="Band 7/SPFH domain"/>
    <property type="match status" value="1"/>
</dbReference>
<dbReference type="InterPro" id="IPR001107">
    <property type="entry name" value="Band_7"/>
</dbReference>
<dbReference type="PANTHER" id="PTHR43446">
    <property type="entry name" value="MEMBRANE PROTEIN-RELATED"/>
    <property type="match status" value="1"/>
</dbReference>
<evidence type="ECO:0000259" key="3">
    <source>
        <dbReference type="SMART" id="SM00244"/>
    </source>
</evidence>
<keyword evidence="2" id="KW-0812">Transmembrane</keyword>
<accession>A0A4S3KJ84</accession>
<dbReference type="GO" id="GO:0016020">
    <property type="term" value="C:membrane"/>
    <property type="evidence" value="ECO:0007669"/>
    <property type="project" value="UniProtKB-SubCell"/>
</dbReference>
<dbReference type="Pfam" id="PF01145">
    <property type="entry name" value="Band_7"/>
    <property type="match status" value="1"/>
</dbReference>
<evidence type="ECO:0000256" key="2">
    <source>
        <dbReference type="SAM" id="Phobius"/>
    </source>
</evidence>
<dbReference type="CDD" id="cd03402">
    <property type="entry name" value="SPFH_like_u2"/>
    <property type="match status" value="1"/>
</dbReference>
<reference evidence="4 5" key="1">
    <citation type="submission" date="2017-02" db="EMBL/GenBank/DDBJ databases">
        <title>Whole genome sequencing of Rhodanobacter lindaniclasticus DSM 17932.</title>
        <authorList>
            <person name="Kumar S."/>
            <person name="Patil P."/>
            <person name="Patil P.B."/>
        </authorList>
    </citation>
    <scope>NUCLEOTIDE SEQUENCE [LARGE SCALE GENOMIC DNA]</scope>
    <source>
        <strain evidence="4 5">DSM 17932</strain>
    </source>
</reference>
<comment type="caution">
    <text evidence="4">The sequence shown here is derived from an EMBL/GenBank/DDBJ whole genome shotgun (WGS) entry which is preliminary data.</text>
</comment>
<keyword evidence="2" id="KW-0472">Membrane</keyword>
<feature type="domain" description="Band 7" evidence="3">
    <location>
        <begin position="60"/>
        <end position="224"/>
    </location>
</feature>
<dbReference type="SMART" id="SM00244">
    <property type="entry name" value="PHB"/>
    <property type="match status" value="1"/>
</dbReference>
<dbReference type="PANTHER" id="PTHR43446:SF1">
    <property type="entry name" value="BAND 7 DOMAIN-CONTAINING PROTEIN"/>
    <property type="match status" value="1"/>
</dbReference>
<organism evidence="4 5">
    <name type="scientific">Rhodanobacter lindaniclasticus</name>
    <dbReference type="NCBI Taxonomy" id="75310"/>
    <lineage>
        <taxon>Bacteria</taxon>
        <taxon>Pseudomonadati</taxon>
        <taxon>Pseudomonadota</taxon>
        <taxon>Gammaproteobacteria</taxon>
        <taxon>Lysobacterales</taxon>
        <taxon>Rhodanobacteraceae</taxon>
        <taxon>Rhodanobacter</taxon>
    </lineage>
</organism>
<name>A0A4S3KJ84_9GAMM</name>
<dbReference type="InterPro" id="IPR036013">
    <property type="entry name" value="Band_7/SPFH_dom_sf"/>
</dbReference>
<evidence type="ECO:0000313" key="5">
    <source>
        <dbReference type="Proteomes" id="UP000306317"/>
    </source>
</evidence>
<feature type="transmembrane region" description="Helical" evidence="2">
    <location>
        <begin position="42"/>
        <end position="63"/>
    </location>
</feature>
<proteinExistence type="predicted"/>
<dbReference type="Gene3D" id="3.30.479.30">
    <property type="entry name" value="Band 7 domain"/>
    <property type="match status" value="1"/>
</dbReference>
<protein>
    <recommendedName>
        <fullName evidence="3">Band 7 domain-containing protein</fullName>
    </recommendedName>
</protein>
<dbReference type="EMBL" id="MWIO01000019">
    <property type="protein sequence ID" value="THD08034.1"/>
    <property type="molecule type" value="Genomic_DNA"/>
</dbReference>
<comment type="subcellular location">
    <subcellularLocation>
        <location evidence="1">Membrane</location>
        <topology evidence="1">Single-pass membrane protein</topology>
    </subcellularLocation>
</comment>
<evidence type="ECO:0000313" key="4">
    <source>
        <dbReference type="EMBL" id="THD08034.1"/>
    </source>
</evidence>
<dbReference type="AlphaFoldDB" id="A0A4S3KJ84"/>
<dbReference type="Proteomes" id="UP000306317">
    <property type="component" value="Unassembled WGS sequence"/>
</dbReference>
<dbReference type="OrthoDB" id="9813479at2"/>
<gene>
    <name evidence="4" type="ORF">B1991_06790</name>
</gene>
<keyword evidence="5" id="KW-1185">Reference proteome</keyword>
<dbReference type="RefSeq" id="WP_136257966.1">
    <property type="nucleotide sequence ID" value="NZ_MWIO01000019.1"/>
</dbReference>
<sequence>MNEHQGFSVAGIPFVGFCLALAAIGVWLVVGAIHGQPDAPPLVRLFGGVLLLAIDGFLLKGFFQVAPNEGQVLQLFGKYAGTVRVEGLRWTNPFYSRQRISLRVRNFESGKLKVNDNDGNPIEIGAVVVWQVLDTAEAVFCVDDYEDFVHIQSESALRQMAQSYPYDAHDDGKPSLRSHGEVINNHLRDEIQARLEKAGVQVIEARISHLAYAQEIAQAMLQRQQAGAIIAARTRIVEGAVSMVGMALEQLRAQGVVELDEERKATMVSNLLVVLCGERGTQPVLNTGTLY</sequence>
<feature type="transmembrane region" description="Helical" evidence="2">
    <location>
        <begin position="6"/>
        <end position="30"/>
    </location>
</feature>